<sequence>MRIISGIARGRRLFTPAGGTRAIRPTADRAREAVFNIISSAIVGSHVADLFAGTGAFGCEALSRGAASVLFVDNSSQALTLVAKNVALIADGPQRSALRRADLSKGLGVMTTTGDPHRRYDLVFADPPYGKNLARTILHLLDRPDVFSATALLIIEERKDFSPPDSLHHLIRIDSRRYGDSMFIFYRPTPPI</sequence>
<dbReference type="InterPro" id="IPR029063">
    <property type="entry name" value="SAM-dependent_MTases_sf"/>
</dbReference>
<dbReference type="STRING" id="1121409.SAMN02745124_01893"/>
<evidence type="ECO:0000256" key="1">
    <source>
        <dbReference type="ARBA" id="ARBA00022603"/>
    </source>
</evidence>
<dbReference type="EMBL" id="FQXS01000009">
    <property type="protein sequence ID" value="SHH78436.1"/>
    <property type="molecule type" value="Genomic_DNA"/>
</dbReference>
<keyword evidence="1 3" id="KW-0489">Methyltransferase</keyword>
<dbReference type="PANTHER" id="PTHR43542">
    <property type="entry name" value="METHYLTRANSFERASE"/>
    <property type="match status" value="1"/>
</dbReference>
<dbReference type="InterPro" id="IPR002052">
    <property type="entry name" value="DNA_methylase_N6_adenine_CS"/>
</dbReference>
<dbReference type="RefSeq" id="WP_073375487.1">
    <property type="nucleotide sequence ID" value="NZ_FQXS01000009.1"/>
</dbReference>
<name>A0A1M5VT58_9BACT</name>
<reference evidence="3 4" key="1">
    <citation type="submission" date="2016-11" db="EMBL/GenBank/DDBJ databases">
        <authorList>
            <person name="Jaros S."/>
            <person name="Januszkiewicz K."/>
            <person name="Wedrychowicz H."/>
        </authorList>
    </citation>
    <scope>NUCLEOTIDE SEQUENCE [LARGE SCALE GENOMIC DNA]</scope>
    <source>
        <strain evidence="3 4">DSM 9705</strain>
    </source>
</reference>
<dbReference type="NCBIfam" id="TIGR00095">
    <property type="entry name" value="16S rRNA (guanine(966)-N(2))-methyltransferase RsmD"/>
    <property type="match status" value="1"/>
</dbReference>
<keyword evidence="2 3" id="KW-0808">Transferase</keyword>
<dbReference type="AlphaFoldDB" id="A0A1M5VT58"/>
<dbReference type="PROSITE" id="PS00092">
    <property type="entry name" value="N6_MTASE"/>
    <property type="match status" value="1"/>
</dbReference>
<dbReference type="InterPro" id="IPR004398">
    <property type="entry name" value="RNA_MeTrfase_RsmD"/>
</dbReference>
<proteinExistence type="predicted"/>
<dbReference type="CDD" id="cd02440">
    <property type="entry name" value="AdoMet_MTases"/>
    <property type="match status" value="1"/>
</dbReference>
<gene>
    <name evidence="3" type="ORF">SAMN02745124_01893</name>
</gene>
<dbReference type="GO" id="GO:0008168">
    <property type="term" value="F:methyltransferase activity"/>
    <property type="evidence" value="ECO:0007669"/>
    <property type="project" value="UniProtKB-KW"/>
</dbReference>
<keyword evidence="4" id="KW-1185">Reference proteome</keyword>
<dbReference type="OrthoDB" id="9803017at2"/>
<evidence type="ECO:0000313" key="3">
    <source>
        <dbReference type="EMBL" id="SHH78436.1"/>
    </source>
</evidence>
<dbReference type="Pfam" id="PF03602">
    <property type="entry name" value="Cons_hypoth95"/>
    <property type="match status" value="1"/>
</dbReference>
<dbReference type="PIRSF" id="PIRSF004553">
    <property type="entry name" value="CHP00095"/>
    <property type="match status" value="1"/>
</dbReference>
<evidence type="ECO:0000256" key="2">
    <source>
        <dbReference type="ARBA" id="ARBA00022679"/>
    </source>
</evidence>
<dbReference type="Proteomes" id="UP000184139">
    <property type="component" value="Unassembled WGS sequence"/>
</dbReference>
<protein>
    <submittedName>
        <fullName evidence="3">16S rRNA (Guanine966-N2)-methyltransferase</fullName>
    </submittedName>
</protein>
<organism evidence="3 4">
    <name type="scientific">Desulfofustis glycolicus DSM 9705</name>
    <dbReference type="NCBI Taxonomy" id="1121409"/>
    <lineage>
        <taxon>Bacteria</taxon>
        <taxon>Pseudomonadati</taxon>
        <taxon>Thermodesulfobacteriota</taxon>
        <taxon>Desulfobulbia</taxon>
        <taxon>Desulfobulbales</taxon>
        <taxon>Desulfocapsaceae</taxon>
        <taxon>Desulfofustis</taxon>
    </lineage>
</organism>
<dbReference type="Gene3D" id="3.40.50.150">
    <property type="entry name" value="Vaccinia Virus protein VP39"/>
    <property type="match status" value="1"/>
</dbReference>
<dbReference type="GO" id="GO:0003676">
    <property type="term" value="F:nucleic acid binding"/>
    <property type="evidence" value="ECO:0007669"/>
    <property type="project" value="InterPro"/>
</dbReference>
<evidence type="ECO:0000313" key="4">
    <source>
        <dbReference type="Proteomes" id="UP000184139"/>
    </source>
</evidence>
<accession>A0A1M5VT58</accession>
<dbReference type="PANTHER" id="PTHR43542:SF1">
    <property type="entry name" value="METHYLTRANSFERASE"/>
    <property type="match status" value="1"/>
</dbReference>
<dbReference type="SUPFAM" id="SSF53335">
    <property type="entry name" value="S-adenosyl-L-methionine-dependent methyltransferases"/>
    <property type="match status" value="1"/>
</dbReference>
<dbReference type="GO" id="GO:0031167">
    <property type="term" value="P:rRNA methylation"/>
    <property type="evidence" value="ECO:0007669"/>
    <property type="project" value="InterPro"/>
</dbReference>